<dbReference type="InterPro" id="IPR007280">
    <property type="entry name" value="Peptidase_C_arc/bac"/>
</dbReference>
<proteinExistence type="predicted"/>
<evidence type="ECO:0000313" key="3">
    <source>
        <dbReference type="Proteomes" id="UP000658225"/>
    </source>
</evidence>
<organism evidence="2 3">
    <name type="scientific">Sporosarcina limicola</name>
    <dbReference type="NCBI Taxonomy" id="34101"/>
    <lineage>
        <taxon>Bacteria</taxon>
        <taxon>Bacillati</taxon>
        <taxon>Bacillota</taxon>
        <taxon>Bacilli</taxon>
        <taxon>Bacillales</taxon>
        <taxon>Caryophanaceae</taxon>
        <taxon>Sporosarcina</taxon>
    </lineage>
</organism>
<dbReference type="Pfam" id="PF04151">
    <property type="entry name" value="PPC"/>
    <property type="match status" value="1"/>
</dbReference>
<accession>A0A927MRE9</accession>
<protein>
    <recommendedName>
        <fullName evidence="1">Peptidase C-terminal archaeal/bacterial domain-containing protein</fullName>
    </recommendedName>
</protein>
<keyword evidence="3" id="KW-1185">Reference proteome</keyword>
<gene>
    <name evidence="2" type="ORF">H4683_003107</name>
</gene>
<dbReference type="RefSeq" id="WP_192599671.1">
    <property type="nucleotide sequence ID" value="NZ_JADBEL010000019.1"/>
</dbReference>
<evidence type="ECO:0000313" key="2">
    <source>
        <dbReference type="EMBL" id="MBE1555986.1"/>
    </source>
</evidence>
<name>A0A927MRE9_9BACL</name>
<comment type="caution">
    <text evidence="2">The sequence shown here is derived from an EMBL/GenBank/DDBJ whole genome shotgun (WGS) entry which is preliminary data.</text>
</comment>
<dbReference type="Gene3D" id="2.60.120.380">
    <property type="match status" value="1"/>
</dbReference>
<dbReference type="EMBL" id="JADBEL010000019">
    <property type="protein sequence ID" value="MBE1555986.1"/>
    <property type="molecule type" value="Genomic_DNA"/>
</dbReference>
<reference evidence="2" key="1">
    <citation type="submission" date="2020-10" db="EMBL/GenBank/DDBJ databases">
        <title>Genomic Encyclopedia of Type Strains, Phase IV (KMG-IV): sequencing the most valuable type-strain genomes for metagenomic binning, comparative biology and taxonomic classification.</title>
        <authorList>
            <person name="Goeker M."/>
        </authorList>
    </citation>
    <scope>NUCLEOTIDE SEQUENCE</scope>
    <source>
        <strain evidence="2">DSM 13886</strain>
    </source>
</reference>
<sequence length="295" mass="33011">MKKICVLLFTCLVAWPFLGEKASAEILNEVEPNNTPAQAQLIQRNNHDPSQMLIGNNTSQKVVAGSLESQLDEDWYKVSLPANAETVLSINGSTGMRMTVDVFDSNFTRIRSVDFQKDPSFSGAYPYIVDIPSSGDYYVKVFNPIGITQGYLFTIGSPNYSLDTYYHKAWKSLTLTPTIKSVQDSYNFTNILSVPKNAVVYRVSLGGVTVNSAISQYRKIKLSSDSSWTNTAMYTWHASIPVQNNKLFHSTWNFSVEGTVINSSKPFSLTPDIGFSYVYPILPQQQKYIQMGELK</sequence>
<evidence type="ECO:0000259" key="1">
    <source>
        <dbReference type="Pfam" id="PF04151"/>
    </source>
</evidence>
<feature type="domain" description="Peptidase C-terminal archaeal/bacterial" evidence="1">
    <location>
        <begin position="72"/>
        <end position="142"/>
    </location>
</feature>
<dbReference type="AlphaFoldDB" id="A0A927MRE9"/>
<dbReference type="Proteomes" id="UP000658225">
    <property type="component" value="Unassembled WGS sequence"/>
</dbReference>